<reference evidence="2" key="1">
    <citation type="journal article" date="2023" name="Front. Plant Sci.">
        <title>Chromosomal-level genome assembly of Melastoma candidum provides insights into trichome evolution.</title>
        <authorList>
            <person name="Zhong Y."/>
            <person name="Wu W."/>
            <person name="Sun C."/>
            <person name="Zou P."/>
            <person name="Liu Y."/>
            <person name="Dai S."/>
            <person name="Zhou R."/>
        </authorList>
    </citation>
    <scope>NUCLEOTIDE SEQUENCE [LARGE SCALE GENOMIC DNA]</scope>
</reference>
<dbReference type="EMBL" id="CM042883">
    <property type="protein sequence ID" value="KAI4378673.1"/>
    <property type="molecule type" value="Genomic_DNA"/>
</dbReference>
<gene>
    <name evidence="1" type="ORF">MLD38_016120</name>
</gene>
<evidence type="ECO:0000313" key="2">
    <source>
        <dbReference type="Proteomes" id="UP001057402"/>
    </source>
</evidence>
<dbReference type="Proteomes" id="UP001057402">
    <property type="component" value="Chromosome 4"/>
</dbReference>
<comment type="caution">
    <text evidence="1">The sequence shown here is derived from an EMBL/GenBank/DDBJ whole genome shotgun (WGS) entry which is preliminary data.</text>
</comment>
<evidence type="ECO:0000313" key="1">
    <source>
        <dbReference type="EMBL" id="KAI4378673.1"/>
    </source>
</evidence>
<keyword evidence="2" id="KW-1185">Reference proteome</keyword>
<sequence>MDGKIPTQPLLVSDDKPIPLLGLGTAEFPLGSSPHAQAAIVHAIGLGYRHFDTASIYHSENQLGKAVAEAVHLGIIKSRDELFITSKLWISDAHGDCVLPALRKSLENLGVDYLDLYLIHWPVSLAQGAVPFPICKKDVIPLDIKAVWEAMEECHRLGLTRNIGVSNFSSVKLEQLLRTAKIPPAVNQVELNPLWRQEQLREYCKGKGIHVSGYSPLGGGGTPWGNNRVWECEELAEIARARGKTVAQVCLRWVMEQGASTIMKSYNKDRIRENMGVLDWRLREEDLIKINGIPQCRGCVGTEFVSETGPYKTLEELWDE</sequence>
<organism evidence="1 2">
    <name type="scientific">Melastoma candidum</name>
    <dbReference type="NCBI Taxonomy" id="119954"/>
    <lineage>
        <taxon>Eukaryota</taxon>
        <taxon>Viridiplantae</taxon>
        <taxon>Streptophyta</taxon>
        <taxon>Embryophyta</taxon>
        <taxon>Tracheophyta</taxon>
        <taxon>Spermatophyta</taxon>
        <taxon>Magnoliopsida</taxon>
        <taxon>eudicotyledons</taxon>
        <taxon>Gunneridae</taxon>
        <taxon>Pentapetalae</taxon>
        <taxon>rosids</taxon>
        <taxon>malvids</taxon>
        <taxon>Myrtales</taxon>
        <taxon>Melastomataceae</taxon>
        <taxon>Melastomatoideae</taxon>
        <taxon>Melastomateae</taxon>
        <taxon>Melastoma</taxon>
    </lineage>
</organism>
<proteinExistence type="predicted"/>
<protein>
    <submittedName>
        <fullName evidence="1">Uncharacterized protein</fullName>
    </submittedName>
</protein>
<accession>A0ACB9RI82</accession>
<name>A0ACB9RI82_9MYRT</name>